<dbReference type="Proteomes" id="UP001189122">
    <property type="component" value="Unassembled WGS sequence"/>
</dbReference>
<dbReference type="InterPro" id="IPR015942">
    <property type="entry name" value="Asp/Glu/hydantoin_racemase"/>
</dbReference>
<feature type="compositionally biased region" description="Low complexity" evidence="2">
    <location>
        <begin position="60"/>
        <end position="70"/>
    </location>
</feature>
<sequence>MGLHSSSGPSHLGSNGFTGRRAAAAPPPPALRTWPAASPPSSVLLHSSNGGRSRTEPKISASGSSAGSSSGRPIIGVLGGASAVSTVAFLEKLVRWSSEEGGGEEEGEYLPFIVCKTKGSSPRFLRSRKETRVDVDREGVVEGLRQKRLFLESSGARCIVMPCHASHYWHREVSEGCSVPFLHMGECVANELREAGLRPVEAGSNVRIGVLATGSVLTAAVYQGKVQNLGYEAVLPDKATVEHTVIPAVEALRRRDMEGARTLLRITLHVLLVKAVNMIIDDPLRKRCVDPIETLARSTIEWAHSTRSL</sequence>
<feature type="region of interest" description="Disordered" evidence="2">
    <location>
        <begin position="1"/>
        <end position="70"/>
    </location>
</feature>
<reference evidence="3 4" key="1">
    <citation type="submission" date="2019-12" db="EMBL/GenBank/DDBJ databases">
        <authorList>
            <person name="Scholz U."/>
            <person name="Mascher M."/>
            <person name="Fiebig A."/>
        </authorList>
    </citation>
    <scope>NUCLEOTIDE SEQUENCE</scope>
</reference>
<evidence type="ECO:0000256" key="2">
    <source>
        <dbReference type="SAM" id="MobiDB-lite"/>
    </source>
</evidence>
<name>A0A7I8JPM8_SPIIN</name>
<feature type="compositionally biased region" description="Low complexity" evidence="2">
    <location>
        <begin position="1"/>
        <end position="24"/>
    </location>
</feature>
<accession>A0A7I8JPM8</accession>
<organism evidence="3">
    <name type="scientific">Spirodela intermedia</name>
    <name type="common">Intermediate duckweed</name>
    <dbReference type="NCBI Taxonomy" id="51605"/>
    <lineage>
        <taxon>Eukaryota</taxon>
        <taxon>Viridiplantae</taxon>
        <taxon>Streptophyta</taxon>
        <taxon>Embryophyta</taxon>
        <taxon>Tracheophyta</taxon>
        <taxon>Spermatophyta</taxon>
        <taxon>Magnoliopsida</taxon>
        <taxon>Liliopsida</taxon>
        <taxon>Araceae</taxon>
        <taxon>Lemnoideae</taxon>
        <taxon>Spirodela</taxon>
    </lineage>
</organism>
<evidence type="ECO:0000313" key="3">
    <source>
        <dbReference type="EMBL" id="CAA2632543.1"/>
    </source>
</evidence>
<protein>
    <submittedName>
        <fullName evidence="3">Uncharacterized protein</fullName>
    </submittedName>
</protein>
<dbReference type="EMBL" id="LR743602">
    <property type="protein sequence ID" value="CAA2632543.1"/>
    <property type="molecule type" value="Genomic_DNA"/>
</dbReference>
<dbReference type="InterPro" id="IPR001920">
    <property type="entry name" value="Asp/Glu_race"/>
</dbReference>
<evidence type="ECO:0000256" key="1">
    <source>
        <dbReference type="ARBA" id="ARBA00023235"/>
    </source>
</evidence>
<dbReference type="PANTHER" id="PTHR21198">
    <property type="entry name" value="GLUTAMATE RACEMASE"/>
    <property type="match status" value="1"/>
</dbReference>
<proteinExistence type="predicted"/>
<dbReference type="PANTHER" id="PTHR21198:SF7">
    <property type="entry name" value="ASPARTATE-GLUTAMATE RACEMASE FAMILY"/>
    <property type="match status" value="1"/>
</dbReference>
<dbReference type="Pfam" id="PF01177">
    <property type="entry name" value="Asp_Glu_race"/>
    <property type="match status" value="1"/>
</dbReference>
<keyword evidence="4" id="KW-1185">Reference proteome</keyword>
<dbReference type="SUPFAM" id="SSF53681">
    <property type="entry name" value="Aspartate/glutamate racemase"/>
    <property type="match status" value="2"/>
</dbReference>
<dbReference type="Gene3D" id="3.40.50.1860">
    <property type="match status" value="2"/>
</dbReference>
<dbReference type="AlphaFoldDB" id="A0A7I8JPM8"/>
<dbReference type="GO" id="GO:0047661">
    <property type="term" value="F:amino-acid racemase activity"/>
    <property type="evidence" value="ECO:0007669"/>
    <property type="project" value="InterPro"/>
</dbReference>
<feature type="compositionally biased region" description="Polar residues" evidence="2">
    <location>
        <begin position="39"/>
        <end position="52"/>
    </location>
</feature>
<keyword evidence="1" id="KW-0413">Isomerase</keyword>
<gene>
    <name evidence="3" type="ORF">SI7747_15018153</name>
</gene>
<evidence type="ECO:0000313" key="4">
    <source>
        <dbReference type="Proteomes" id="UP001189122"/>
    </source>
</evidence>
<dbReference type="EMBL" id="CACRZD030000015">
    <property type="protein sequence ID" value="CAA6671745.1"/>
    <property type="molecule type" value="Genomic_DNA"/>
</dbReference>